<name>A0A1I2U7D1_9EURY</name>
<evidence type="ECO:0000313" key="2">
    <source>
        <dbReference type="EMBL" id="SFG72923.1"/>
    </source>
</evidence>
<dbReference type="AlphaFoldDB" id="A0A1I2U7D1"/>
<dbReference type="Proteomes" id="UP000198876">
    <property type="component" value="Unassembled WGS sequence"/>
</dbReference>
<gene>
    <name evidence="2" type="ORF">SAMN04488063_2808</name>
</gene>
<feature type="transmembrane region" description="Helical" evidence="1">
    <location>
        <begin position="69"/>
        <end position="93"/>
    </location>
</feature>
<dbReference type="STRING" id="553467.SAMN04488063_2808"/>
<dbReference type="EMBL" id="FOOQ01000003">
    <property type="protein sequence ID" value="SFG72923.1"/>
    <property type="molecule type" value="Genomic_DNA"/>
</dbReference>
<feature type="transmembrane region" description="Helical" evidence="1">
    <location>
        <begin position="169"/>
        <end position="191"/>
    </location>
</feature>
<feature type="transmembrane region" description="Helical" evidence="1">
    <location>
        <begin position="134"/>
        <end position="157"/>
    </location>
</feature>
<organism evidence="2 3">
    <name type="scientific">Halopelagius inordinatus</name>
    <dbReference type="NCBI Taxonomy" id="553467"/>
    <lineage>
        <taxon>Archaea</taxon>
        <taxon>Methanobacteriati</taxon>
        <taxon>Methanobacteriota</taxon>
        <taxon>Stenosarchaea group</taxon>
        <taxon>Halobacteria</taxon>
        <taxon>Halobacteriales</taxon>
        <taxon>Haloferacaceae</taxon>
    </lineage>
</organism>
<proteinExistence type="predicted"/>
<feature type="transmembrane region" description="Helical" evidence="1">
    <location>
        <begin position="100"/>
        <end position="122"/>
    </location>
</feature>
<feature type="transmembrane region" description="Helical" evidence="1">
    <location>
        <begin position="270"/>
        <end position="295"/>
    </location>
</feature>
<keyword evidence="1" id="KW-0812">Transmembrane</keyword>
<reference evidence="3" key="1">
    <citation type="submission" date="2016-10" db="EMBL/GenBank/DDBJ databases">
        <authorList>
            <person name="Varghese N."/>
            <person name="Submissions S."/>
        </authorList>
    </citation>
    <scope>NUCLEOTIDE SEQUENCE [LARGE SCALE GENOMIC DNA]</scope>
    <source>
        <strain evidence="3">CGMCC 1.7739</strain>
    </source>
</reference>
<keyword evidence="1" id="KW-0472">Membrane</keyword>
<evidence type="ECO:0000313" key="3">
    <source>
        <dbReference type="Proteomes" id="UP000198876"/>
    </source>
</evidence>
<keyword evidence="3" id="KW-1185">Reference proteome</keyword>
<protein>
    <submittedName>
        <fullName evidence="2">Uncharacterized protein</fullName>
    </submittedName>
</protein>
<feature type="transmembrane region" description="Helical" evidence="1">
    <location>
        <begin position="30"/>
        <end position="49"/>
    </location>
</feature>
<evidence type="ECO:0000256" key="1">
    <source>
        <dbReference type="SAM" id="Phobius"/>
    </source>
</evidence>
<sequence length="303" mass="32247">MSITLSVEPLVVMAESHEALSAHSAVSFRAIVGTVVVGSAVSALTLVLLELFGVTWASVGPFTFQPLPGLVAAGAVVAGPAAVVGTIVGYLCYQFVYGVFALWETAGYLLLGALVVVFWHGARSAYSGDTAAGRYLHFAIVAATASLWAATLTTWGLELAGRGRFFPAFAFFTVDALFSTLTLGGAVYVAFERLSGTDGLLASLRRVQPLIELTERPTRAFRFEILAVPFAWFLVGSTVSIGFQTVELVPRFHFRLRGLGALTVFKETWLFGRGGTTVLAAGGAACLVLLVAMLYRWNAVRPQ</sequence>
<feature type="transmembrane region" description="Helical" evidence="1">
    <location>
        <begin position="230"/>
        <end position="249"/>
    </location>
</feature>
<accession>A0A1I2U7D1</accession>
<keyword evidence="1" id="KW-1133">Transmembrane helix</keyword>